<evidence type="ECO:0000256" key="2">
    <source>
        <dbReference type="ARBA" id="ARBA00023125"/>
    </source>
</evidence>
<dbReference type="EMBL" id="LT629772">
    <property type="protein sequence ID" value="SDT16476.1"/>
    <property type="molecule type" value="Genomic_DNA"/>
</dbReference>
<evidence type="ECO:0000256" key="3">
    <source>
        <dbReference type="ARBA" id="ARBA00023163"/>
    </source>
</evidence>
<dbReference type="InterPro" id="IPR009057">
    <property type="entry name" value="Homeodomain-like_sf"/>
</dbReference>
<evidence type="ECO:0000259" key="5">
    <source>
        <dbReference type="Pfam" id="PF13305"/>
    </source>
</evidence>
<name>A0A1H1Y617_9ACTN</name>
<dbReference type="GO" id="GO:0003700">
    <property type="term" value="F:DNA-binding transcription factor activity"/>
    <property type="evidence" value="ECO:0007669"/>
    <property type="project" value="TreeGrafter"/>
</dbReference>
<dbReference type="OrthoDB" id="4641396at2"/>
<keyword evidence="7" id="KW-1185">Reference proteome</keyword>
<proteinExistence type="predicted"/>
<evidence type="ECO:0000313" key="6">
    <source>
        <dbReference type="EMBL" id="SDT16476.1"/>
    </source>
</evidence>
<dbReference type="Proteomes" id="UP000199103">
    <property type="component" value="Chromosome I"/>
</dbReference>
<dbReference type="SUPFAM" id="SSF46689">
    <property type="entry name" value="Homeodomain-like"/>
    <property type="match status" value="1"/>
</dbReference>
<accession>A0A1H1Y617</accession>
<evidence type="ECO:0000256" key="1">
    <source>
        <dbReference type="ARBA" id="ARBA00023015"/>
    </source>
</evidence>
<dbReference type="Gene3D" id="1.10.357.10">
    <property type="entry name" value="Tetracycline Repressor, domain 2"/>
    <property type="match status" value="1"/>
</dbReference>
<dbReference type="InterPro" id="IPR050109">
    <property type="entry name" value="HTH-type_TetR-like_transc_reg"/>
</dbReference>
<dbReference type="PANTHER" id="PTHR30055">
    <property type="entry name" value="HTH-TYPE TRANSCRIPTIONAL REGULATOR RUTR"/>
    <property type="match status" value="1"/>
</dbReference>
<keyword evidence="1" id="KW-0805">Transcription regulation</keyword>
<keyword evidence="3" id="KW-0804">Transcription</keyword>
<dbReference type="InterPro" id="IPR036271">
    <property type="entry name" value="Tet_transcr_reg_TetR-rel_C_sf"/>
</dbReference>
<organism evidence="6 7">
    <name type="scientific">Microlunatus soli</name>
    <dbReference type="NCBI Taxonomy" id="630515"/>
    <lineage>
        <taxon>Bacteria</taxon>
        <taxon>Bacillati</taxon>
        <taxon>Actinomycetota</taxon>
        <taxon>Actinomycetes</taxon>
        <taxon>Propionibacteriales</taxon>
        <taxon>Propionibacteriaceae</taxon>
        <taxon>Microlunatus</taxon>
    </lineage>
</organism>
<sequence>MPARQRQQQSRHLRAEAIIEAARSLAERDGWDAVTTRRLSEAIDYSQPVLYGHFPSGKSGIMDAVALQGFERLASKIRSDRGGARTQRSRVTRLVHSYLGFADQEPAVYLAMFARPTALPFGVESTPEQLRRAYDELAESVAGCGGGDDPETFVEVIWSALHGMVMLSRDDRLRPSARARRIRTLVDRFVD</sequence>
<dbReference type="PANTHER" id="PTHR30055:SF234">
    <property type="entry name" value="HTH-TYPE TRANSCRIPTIONAL REGULATOR BETI"/>
    <property type="match status" value="1"/>
</dbReference>
<feature type="domain" description="HTH-type transcriptional regulator MT1864/Rv1816-like C-terminal" evidence="5">
    <location>
        <begin position="92"/>
        <end position="187"/>
    </location>
</feature>
<feature type="domain" description="HTH tetR-type" evidence="4">
    <location>
        <begin position="18"/>
        <end position="64"/>
    </location>
</feature>
<dbReference type="GO" id="GO:0000976">
    <property type="term" value="F:transcription cis-regulatory region binding"/>
    <property type="evidence" value="ECO:0007669"/>
    <property type="project" value="TreeGrafter"/>
</dbReference>
<evidence type="ECO:0000313" key="7">
    <source>
        <dbReference type="Proteomes" id="UP000199103"/>
    </source>
</evidence>
<protein>
    <submittedName>
        <fullName evidence="6">DNA-binding transcriptional regulator, AcrR family</fullName>
    </submittedName>
</protein>
<gene>
    <name evidence="6" type="ORF">SAMN04489812_4394</name>
</gene>
<keyword evidence="2 6" id="KW-0238">DNA-binding</keyword>
<dbReference type="InterPro" id="IPR025996">
    <property type="entry name" value="MT1864/Rv1816-like_C"/>
</dbReference>
<dbReference type="RefSeq" id="WP_091527514.1">
    <property type="nucleotide sequence ID" value="NZ_LT629772.1"/>
</dbReference>
<evidence type="ECO:0000259" key="4">
    <source>
        <dbReference type="Pfam" id="PF00440"/>
    </source>
</evidence>
<dbReference type="InterPro" id="IPR001647">
    <property type="entry name" value="HTH_TetR"/>
</dbReference>
<dbReference type="Pfam" id="PF13305">
    <property type="entry name" value="TetR_C_33"/>
    <property type="match status" value="1"/>
</dbReference>
<dbReference type="Pfam" id="PF00440">
    <property type="entry name" value="TetR_N"/>
    <property type="match status" value="1"/>
</dbReference>
<dbReference type="SUPFAM" id="SSF48498">
    <property type="entry name" value="Tetracyclin repressor-like, C-terminal domain"/>
    <property type="match status" value="1"/>
</dbReference>
<reference evidence="6 7" key="1">
    <citation type="submission" date="2016-10" db="EMBL/GenBank/DDBJ databases">
        <authorList>
            <person name="de Groot N.N."/>
        </authorList>
    </citation>
    <scope>NUCLEOTIDE SEQUENCE [LARGE SCALE GENOMIC DNA]</scope>
    <source>
        <strain evidence="6 7">DSM 21800</strain>
    </source>
</reference>
<dbReference type="STRING" id="630515.SAMN04489812_4394"/>
<dbReference type="AlphaFoldDB" id="A0A1H1Y617"/>